<name>A0A7H8QM56_TALRU</name>
<keyword evidence="4" id="KW-1185">Reference proteome</keyword>
<dbReference type="Pfam" id="PF04082">
    <property type="entry name" value="Fungal_trans"/>
    <property type="match status" value="1"/>
</dbReference>
<dbReference type="GeneID" id="55989566"/>
<dbReference type="GO" id="GO:0006351">
    <property type="term" value="P:DNA-templated transcription"/>
    <property type="evidence" value="ECO:0007669"/>
    <property type="project" value="InterPro"/>
</dbReference>
<evidence type="ECO:0000313" key="4">
    <source>
        <dbReference type="Proteomes" id="UP000509510"/>
    </source>
</evidence>
<dbReference type="PANTHER" id="PTHR46910">
    <property type="entry name" value="TRANSCRIPTION FACTOR PDR1"/>
    <property type="match status" value="1"/>
</dbReference>
<reference evidence="4" key="1">
    <citation type="submission" date="2020-06" db="EMBL/GenBank/DDBJ databases">
        <title>A chromosome-scale genome assembly of Talaromyces rugulosus W13939.</title>
        <authorList>
            <person name="Wang B."/>
            <person name="Guo L."/>
            <person name="Ye K."/>
            <person name="Wang L."/>
        </authorList>
    </citation>
    <scope>NUCLEOTIDE SEQUENCE [LARGE SCALE GENOMIC DNA]</scope>
    <source>
        <strain evidence="4">W13939</strain>
    </source>
</reference>
<dbReference type="GO" id="GO:0003700">
    <property type="term" value="F:DNA-binding transcription factor activity"/>
    <property type="evidence" value="ECO:0007669"/>
    <property type="project" value="InterPro"/>
</dbReference>
<accession>A0A7H8QM56</accession>
<sequence length="629" mass="71629">MAPTENQHFGVNMSSLEFARSVFGDEEDIGRSLTCGSIPGDIESVILDSSSPWRLKDLELPPEPIMPLLIEAYFRRFHWYILLFHEHSFWNNTYKVYCQPTWRRRDLSDVVTVLIVAALGLQSVLQDCNWHGHNTFRIHSINHRQLLLDLVSEVRLHLIDLQANPRIEAVQVSILLSCFYMFHNSPSLAWSTSGMAVRAAYALALHAKAPVSQDRIAAQVRYRCWNHITVGDGFVTMVYGRPASVDAAFADLHELEQTDDLTILPALLNLTGFSECSNITSKVTFHQMKFRLYDIIRQALNRFRLLRPSQPITNDDLVAISQAIKDVEASLARWREELPYLYNFEYWSEADRWARLEYSLQDRPADIQEHAEIIILQAAMLQLLYDGAVILTHRPLLKCQANTMPFSGFMVDLMQKSLDAVIRAALRMSSFPVHKFEKHFVVSIVLHYLFMAGVILCIVPTSQPFTNTAQEAKSGVVRIIRASRTMAQHNRIARQTDMLLTELLKIAVQRETVEALNTSVAGYQWNEAEPLLESEMWMTKDAQLPLEGPRQVSQANTALYQPDKGLIHSEFSMDIPELLQSYHTLDRGAARDELSDQSMLPSALLPLDPHSVFVSEQLDDIFGSLQSSY</sequence>
<dbReference type="EMBL" id="CP055898">
    <property type="protein sequence ID" value="QKX54966.1"/>
    <property type="molecule type" value="Genomic_DNA"/>
</dbReference>
<evidence type="ECO:0000256" key="1">
    <source>
        <dbReference type="ARBA" id="ARBA00023242"/>
    </source>
</evidence>
<dbReference type="InterPro" id="IPR007219">
    <property type="entry name" value="XnlR_reg_dom"/>
</dbReference>
<proteinExistence type="predicted"/>
<dbReference type="RefSeq" id="XP_035341145.1">
    <property type="nucleotide sequence ID" value="XM_035485252.1"/>
</dbReference>
<dbReference type="GO" id="GO:0003677">
    <property type="term" value="F:DNA binding"/>
    <property type="evidence" value="ECO:0007669"/>
    <property type="project" value="InterPro"/>
</dbReference>
<dbReference type="OrthoDB" id="3266505at2759"/>
<dbReference type="GO" id="GO:0008270">
    <property type="term" value="F:zinc ion binding"/>
    <property type="evidence" value="ECO:0007669"/>
    <property type="project" value="InterPro"/>
</dbReference>
<evidence type="ECO:0000259" key="2">
    <source>
        <dbReference type="Pfam" id="PF04082"/>
    </source>
</evidence>
<evidence type="ECO:0000313" key="3">
    <source>
        <dbReference type="EMBL" id="QKX54966.1"/>
    </source>
</evidence>
<dbReference type="Proteomes" id="UP000509510">
    <property type="component" value="Chromosome I"/>
</dbReference>
<dbReference type="InterPro" id="IPR050987">
    <property type="entry name" value="AtrR-like"/>
</dbReference>
<dbReference type="KEGG" id="trg:TRUGW13939_02056"/>
<protein>
    <recommendedName>
        <fullName evidence="2">Xylanolytic transcriptional activator regulatory domain-containing protein</fullName>
    </recommendedName>
</protein>
<dbReference type="AlphaFoldDB" id="A0A7H8QM56"/>
<keyword evidence="1" id="KW-0539">Nucleus</keyword>
<organism evidence="3 4">
    <name type="scientific">Talaromyces rugulosus</name>
    <name type="common">Penicillium rugulosum</name>
    <dbReference type="NCBI Taxonomy" id="121627"/>
    <lineage>
        <taxon>Eukaryota</taxon>
        <taxon>Fungi</taxon>
        <taxon>Dikarya</taxon>
        <taxon>Ascomycota</taxon>
        <taxon>Pezizomycotina</taxon>
        <taxon>Eurotiomycetes</taxon>
        <taxon>Eurotiomycetidae</taxon>
        <taxon>Eurotiales</taxon>
        <taxon>Trichocomaceae</taxon>
        <taxon>Talaromyces</taxon>
        <taxon>Talaromyces sect. Islandici</taxon>
    </lineage>
</organism>
<feature type="domain" description="Xylanolytic transcriptional activator regulatory" evidence="2">
    <location>
        <begin position="70"/>
        <end position="261"/>
    </location>
</feature>
<dbReference type="CDD" id="cd12148">
    <property type="entry name" value="fungal_TF_MHR"/>
    <property type="match status" value="1"/>
</dbReference>
<gene>
    <name evidence="3" type="ORF">TRUGW13939_02056</name>
</gene>
<dbReference type="PANTHER" id="PTHR46910:SF17">
    <property type="entry name" value="SCFA-RELATED"/>
    <property type="match status" value="1"/>
</dbReference>